<feature type="transmembrane region" description="Helical" evidence="1">
    <location>
        <begin position="73"/>
        <end position="98"/>
    </location>
</feature>
<accession>A0ABP3LUV1</accession>
<feature type="transmembrane region" description="Helical" evidence="1">
    <location>
        <begin position="104"/>
        <end position="122"/>
    </location>
</feature>
<comment type="caution">
    <text evidence="2">The sequence shown here is derived from an EMBL/GenBank/DDBJ whole genome shotgun (WGS) entry which is preliminary data.</text>
</comment>
<evidence type="ECO:0008006" key="4">
    <source>
        <dbReference type="Google" id="ProtNLM"/>
    </source>
</evidence>
<evidence type="ECO:0000313" key="3">
    <source>
        <dbReference type="Proteomes" id="UP001501706"/>
    </source>
</evidence>
<dbReference type="EMBL" id="BAAAEN010000007">
    <property type="protein sequence ID" value="GAA0505094.1"/>
    <property type="molecule type" value="Genomic_DNA"/>
</dbReference>
<sequence>MNALRNETSIRPKVARFLAAEAALFAAASLVHAGVLGHAYGHARAATAEGIIAGVLILGLLAGRRWAGAARRIAVGVQAFALLGTLVGVFTIVIGVGPQTWPDLVFHIVLLGVLVLGIAMAARPASRSKG</sequence>
<name>A0ABP3LUV1_9BURK</name>
<proteinExistence type="predicted"/>
<evidence type="ECO:0000313" key="2">
    <source>
        <dbReference type="EMBL" id="GAA0505094.1"/>
    </source>
</evidence>
<protein>
    <recommendedName>
        <fullName evidence="4">Integral membrane protein</fullName>
    </recommendedName>
</protein>
<keyword evidence="3" id="KW-1185">Reference proteome</keyword>
<gene>
    <name evidence="2" type="ORF">GCM10009097_22660</name>
</gene>
<dbReference type="Proteomes" id="UP001501706">
    <property type="component" value="Unassembled WGS sequence"/>
</dbReference>
<reference evidence="3" key="1">
    <citation type="journal article" date="2019" name="Int. J. Syst. Evol. Microbiol.">
        <title>The Global Catalogue of Microorganisms (GCM) 10K type strain sequencing project: providing services to taxonomists for standard genome sequencing and annotation.</title>
        <authorList>
            <consortium name="The Broad Institute Genomics Platform"/>
            <consortium name="The Broad Institute Genome Sequencing Center for Infectious Disease"/>
            <person name="Wu L."/>
            <person name="Ma J."/>
        </authorList>
    </citation>
    <scope>NUCLEOTIDE SEQUENCE [LARGE SCALE GENOMIC DNA]</scope>
    <source>
        <strain evidence="3">JCM 14330</strain>
    </source>
</reference>
<keyword evidence="1" id="KW-0812">Transmembrane</keyword>
<dbReference type="RefSeq" id="WP_343927555.1">
    <property type="nucleotide sequence ID" value="NZ_BAAAEN010000007.1"/>
</dbReference>
<evidence type="ECO:0000256" key="1">
    <source>
        <dbReference type="SAM" id="Phobius"/>
    </source>
</evidence>
<feature type="transmembrane region" description="Helical" evidence="1">
    <location>
        <begin position="43"/>
        <end position="61"/>
    </location>
</feature>
<organism evidence="2 3">
    <name type="scientific">Pigmentiphaga daeguensis</name>
    <dbReference type="NCBI Taxonomy" id="414049"/>
    <lineage>
        <taxon>Bacteria</taxon>
        <taxon>Pseudomonadati</taxon>
        <taxon>Pseudomonadota</taxon>
        <taxon>Betaproteobacteria</taxon>
        <taxon>Burkholderiales</taxon>
        <taxon>Alcaligenaceae</taxon>
        <taxon>Pigmentiphaga</taxon>
    </lineage>
</organism>
<keyword evidence="1" id="KW-1133">Transmembrane helix</keyword>
<keyword evidence="1" id="KW-0472">Membrane</keyword>